<comment type="caution">
    <text evidence="1">The sequence shown here is derived from an EMBL/GenBank/DDBJ whole genome shotgun (WGS) entry which is preliminary data.</text>
</comment>
<name>X1H6U8_9ZZZZ</name>
<protein>
    <recommendedName>
        <fullName evidence="2">CARDB domain-containing protein</fullName>
    </recommendedName>
</protein>
<dbReference type="AlphaFoldDB" id="X1H6U8"/>
<evidence type="ECO:0000313" key="1">
    <source>
        <dbReference type="EMBL" id="GAH41018.1"/>
    </source>
</evidence>
<accession>X1H6U8</accession>
<gene>
    <name evidence="1" type="ORF">S03H2_11279</name>
</gene>
<evidence type="ECO:0008006" key="2">
    <source>
        <dbReference type="Google" id="ProtNLM"/>
    </source>
</evidence>
<feature type="non-terminal residue" evidence="1">
    <location>
        <position position="1"/>
    </location>
</feature>
<organism evidence="1">
    <name type="scientific">marine sediment metagenome</name>
    <dbReference type="NCBI Taxonomy" id="412755"/>
    <lineage>
        <taxon>unclassified sequences</taxon>
        <taxon>metagenomes</taxon>
        <taxon>ecological metagenomes</taxon>
    </lineage>
</organism>
<sequence>NSGESLYVLFNAFALIQNPSLDFFIHFKIYIDENAIDEPKAEIMPDSTLTNAQAISVTLQISTSNLSAGTYNITCRAYSGGSTNRLFDSSLYAQTYI</sequence>
<proteinExistence type="predicted"/>
<reference evidence="1" key="1">
    <citation type="journal article" date="2014" name="Front. Microbiol.">
        <title>High frequency of phylogenetically diverse reductive dehalogenase-homologous genes in deep subseafloor sedimentary metagenomes.</title>
        <authorList>
            <person name="Kawai M."/>
            <person name="Futagami T."/>
            <person name="Toyoda A."/>
            <person name="Takaki Y."/>
            <person name="Nishi S."/>
            <person name="Hori S."/>
            <person name="Arai W."/>
            <person name="Tsubouchi T."/>
            <person name="Morono Y."/>
            <person name="Uchiyama I."/>
            <person name="Ito T."/>
            <person name="Fujiyama A."/>
            <person name="Inagaki F."/>
            <person name="Takami H."/>
        </authorList>
    </citation>
    <scope>NUCLEOTIDE SEQUENCE</scope>
    <source>
        <strain evidence="1">Expedition CK06-06</strain>
    </source>
</reference>
<dbReference type="EMBL" id="BARU01005763">
    <property type="protein sequence ID" value="GAH41018.1"/>
    <property type="molecule type" value="Genomic_DNA"/>
</dbReference>